<organism evidence="2 3">
    <name type="scientific">Oceanihabitans sediminis</name>
    <dbReference type="NCBI Taxonomy" id="1812012"/>
    <lineage>
        <taxon>Bacteria</taxon>
        <taxon>Pseudomonadati</taxon>
        <taxon>Bacteroidota</taxon>
        <taxon>Flavobacteriia</taxon>
        <taxon>Flavobacteriales</taxon>
        <taxon>Flavobacteriaceae</taxon>
        <taxon>Oceanihabitans</taxon>
    </lineage>
</organism>
<evidence type="ECO:0000313" key="2">
    <source>
        <dbReference type="EMBL" id="RCU57099.1"/>
    </source>
</evidence>
<gene>
    <name evidence="2" type="ORF">DU428_09145</name>
</gene>
<proteinExistence type="predicted"/>
<dbReference type="Proteomes" id="UP000252249">
    <property type="component" value="Unassembled WGS sequence"/>
</dbReference>
<name>A0A368P5N1_9FLAO</name>
<dbReference type="InterPro" id="IPR040911">
    <property type="entry name" value="Exostosin_GT47"/>
</dbReference>
<evidence type="ECO:0000259" key="1">
    <source>
        <dbReference type="Pfam" id="PF03016"/>
    </source>
</evidence>
<accession>A0A368P5N1</accession>
<comment type="caution">
    <text evidence="2">The sequence shown here is derived from an EMBL/GenBank/DDBJ whole genome shotgun (WGS) entry which is preliminary data.</text>
</comment>
<dbReference type="AlphaFoldDB" id="A0A368P5N1"/>
<keyword evidence="3" id="KW-1185">Reference proteome</keyword>
<protein>
    <recommendedName>
        <fullName evidence="1">Exostosin GT47 domain-containing protein</fullName>
    </recommendedName>
</protein>
<reference evidence="2 3" key="1">
    <citation type="submission" date="2018-07" db="EMBL/GenBank/DDBJ databases">
        <title>Oceanihabitans testaceum sp. nov., isolated from marine sediment.</title>
        <authorList>
            <person name="Li C.-M."/>
        </authorList>
    </citation>
    <scope>NUCLEOTIDE SEQUENCE [LARGE SCALE GENOMIC DNA]</scope>
    <source>
        <strain evidence="2 3">S9-10</strain>
    </source>
</reference>
<evidence type="ECO:0000313" key="3">
    <source>
        <dbReference type="Proteomes" id="UP000252249"/>
    </source>
</evidence>
<dbReference type="EMBL" id="QPIG01000003">
    <property type="protein sequence ID" value="RCU57099.1"/>
    <property type="molecule type" value="Genomic_DNA"/>
</dbReference>
<feature type="domain" description="Exostosin GT47" evidence="1">
    <location>
        <begin position="178"/>
        <end position="290"/>
    </location>
</feature>
<sequence length="336" mass="39053">MVFPLLKPFIKGADFTDTQRIEVYGVSEQDFAFTDRMEAADLVILTMAWNYYVKTKQESLAVSFIEECGRLHKKVLVVNVGDFGVKIPSFNTIIHLRSGGYKSKFKHYEFCIPPFIEDPLKKYYKTEKVLLRPYTTKAIVGFCGQANSSRVNAIKEVVKTVGRNMKYYLGLTKEDPQQLLSTTYLRARVLSNLQESDKVISNFIFRKKYRAGVHSNKDYHETTLAFYNNLKDSDYIVCVRGAGNFSVRFYEALAMGRIPIFINTDCALPLDNTISWKKHVVWVEYKDRMNVAQKVFEFHNDLTENEFIDLQHTNRKLWEEKLTLGKFFKSLQNVLQ</sequence>
<dbReference type="Pfam" id="PF03016">
    <property type="entry name" value="Exostosin_GT47"/>
    <property type="match status" value="1"/>
</dbReference>